<dbReference type="GO" id="GO:0072546">
    <property type="term" value="C:EMC complex"/>
    <property type="evidence" value="ECO:0007669"/>
    <property type="project" value="InterPro"/>
</dbReference>
<dbReference type="EMBL" id="CM017874">
    <property type="protein sequence ID" value="KAG1335062.1"/>
    <property type="molecule type" value="Genomic_DNA"/>
</dbReference>
<proteinExistence type="predicted"/>
<evidence type="ECO:0000313" key="2">
    <source>
        <dbReference type="Proteomes" id="UP000797356"/>
    </source>
</evidence>
<dbReference type="InterPro" id="IPR026895">
    <property type="entry name" value="EMC1"/>
</dbReference>
<reference evidence="1" key="2">
    <citation type="submission" date="2019-07" db="EMBL/GenBank/DDBJ databases">
        <authorList>
            <person name="Yang Y."/>
            <person name="Bocs S."/>
            <person name="Baudouin L."/>
        </authorList>
    </citation>
    <scope>NUCLEOTIDE SEQUENCE</scope>
    <source>
        <tissue evidence="1">Spear leaf of Hainan Tall coconut</tissue>
    </source>
</reference>
<accession>A0A8K0I3C3</accession>
<reference evidence="1" key="1">
    <citation type="journal article" date="2017" name="Gigascience">
        <title>The genome draft of coconut (Cocos nucifera).</title>
        <authorList>
            <person name="Xiao Y."/>
            <person name="Xu P."/>
            <person name="Fan H."/>
            <person name="Baudouin L."/>
            <person name="Xia W."/>
            <person name="Bocs S."/>
            <person name="Xu J."/>
            <person name="Li Q."/>
            <person name="Guo A."/>
            <person name="Zhou L."/>
            <person name="Li J."/>
            <person name="Wu Y."/>
            <person name="Ma Z."/>
            <person name="Armero A."/>
            <person name="Issali A.E."/>
            <person name="Liu N."/>
            <person name="Peng M."/>
            <person name="Yang Y."/>
        </authorList>
    </citation>
    <scope>NUCLEOTIDE SEQUENCE</scope>
    <source>
        <tissue evidence="1">Spear leaf of Hainan Tall coconut</tissue>
    </source>
</reference>
<dbReference type="PANTHER" id="PTHR21573:SF0">
    <property type="entry name" value="ER MEMBRANE PROTEIN COMPLEX SUBUNIT 1"/>
    <property type="match status" value="1"/>
</dbReference>
<keyword evidence="2" id="KW-1185">Reference proteome</keyword>
<sequence>MHENPSVLVVGRCGLRHDAAGVLSIVDSYTQKERNSLKLAHSIIQVLPLPLRDSTEQQLHLIINANLQAHL</sequence>
<evidence type="ECO:0000313" key="1">
    <source>
        <dbReference type="EMBL" id="KAG1335062.1"/>
    </source>
</evidence>
<gene>
    <name evidence="1" type="ORF">COCNU_03G011810</name>
</gene>
<dbReference type="PANTHER" id="PTHR21573">
    <property type="entry name" value="ER MEMBRANE PROTEIN COMPLEX SUBUNIT 1"/>
    <property type="match status" value="1"/>
</dbReference>
<dbReference type="Proteomes" id="UP000797356">
    <property type="component" value="Chromosome 3"/>
</dbReference>
<name>A0A8K0I3C3_COCNU</name>
<protein>
    <submittedName>
        <fullName evidence="1">Putative ER membrane protein complex subunit 1</fullName>
    </submittedName>
</protein>
<dbReference type="GO" id="GO:0034975">
    <property type="term" value="P:protein folding in endoplasmic reticulum"/>
    <property type="evidence" value="ECO:0007669"/>
    <property type="project" value="TreeGrafter"/>
</dbReference>
<organism evidence="1 2">
    <name type="scientific">Cocos nucifera</name>
    <name type="common">Coconut palm</name>
    <dbReference type="NCBI Taxonomy" id="13894"/>
    <lineage>
        <taxon>Eukaryota</taxon>
        <taxon>Viridiplantae</taxon>
        <taxon>Streptophyta</taxon>
        <taxon>Embryophyta</taxon>
        <taxon>Tracheophyta</taxon>
        <taxon>Spermatophyta</taxon>
        <taxon>Magnoliopsida</taxon>
        <taxon>Liliopsida</taxon>
        <taxon>Arecaceae</taxon>
        <taxon>Arecoideae</taxon>
        <taxon>Cocoseae</taxon>
        <taxon>Attaleinae</taxon>
        <taxon>Cocos</taxon>
    </lineage>
</organism>
<dbReference type="OrthoDB" id="28092at2759"/>
<dbReference type="AlphaFoldDB" id="A0A8K0I3C3"/>
<comment type="caution">
    <text evidence="1">The sequence shown here is derived from an EMBL/GenBank/DDBJ whole genome shotgun (WGS) entry which is preliminary data.</text>
</comment>